<dbReference type="STRING" id="574376.BAMA_01140"/>
<evidence type="ECO:0000259" key="5">
    <source>
        <dbReference type="Pfam" id="PF04542"/>
    </source>
</evidence>
<dbReference type="InterPro" id="IPR013324">
    <property type="entry name" value="RNA_pol_sigma_r3/r4-like"/>
</dbReference>
<dbReference type="NCBIfam" id="NF005248">
    <property type="entry name" value="PRK06759.1"/>
    <property type="match status" value="1"/>
</dbReference>
<dbReference type="PANTHER" id="PTHR30385">
    <property type="entry name" value="SIGMA FACTOR F FLAGELLAR"/>
    <property type="match status" value="1"/>
</dbReference>
<dbReference type="EMBL" id="JOTN01000001">
    <property type="protein sequence ID" value="KEK21402.1"/>
    <property type="molecule type" value="Genomic_DNA"/>
</dbReference>
<sequence>MKPATFEDAVMLYENMIKGQLKKLCIYKNHEEYYQCGLIGLWRAYANYDGEKGSFPSYAYINVRGYLIEQLKKEKRFETRHTMMEQDSMEYVSGKVEDKKVFFEYTSMLNETERFVVTSYFYNRNKMDEIAEELGITYHQVRWIYRKALEKMRKK</sequence>
<evidence type="ECO:0000313" key="8">
    <source>
        <dbReference type="Proteomes" id="UP000027822"/>
    </source>
</evidence>
<evidence type="ECO:0000256" key="4">
    <source>
        <dbReference type="ARBA" id="ARBA00023163"/>
    </source>
</evidence>
<feature type="domain" description="RNA polymerase sigma-70 region 4" evidence="6">
    <location>
        <begin position="109"/>
        <end position="154"/>
    </location>
</feature>
<dbReference type="InterPro" id="IPR007627">
    <property type="entry name" value="RNA_pol_sigma70_r2"/>
</dbReference>
<dbReference type="GO" id="GO:0003677">
    <property type="term" value="F:DNA binding"/>
    <property type="evidence" value="ECO:0007669"/>
    <property type="project" value="UniProtKB-KW"/>
</dbReference>
<dbReference type="GO" id="GO:0016987">
    <property type="term" value="F:sigma factor activity"/>
    <property type="evidence" value="ECO:0007669"/>
    <property type="project" value="UniProtKB-KW"/>
</dbReference>
<dbReference type="Pfam" id="PF04545">
    <property type="entry name" value="Sigma70_r4"/>
    <property type="match status" value="1"/>
</dbReference>
<dbReference type="Gene3D" id="1.10.10.10">
    <property type="entry name" value="Winged helix-like DNA-binding domain superfamily/Winged helix DNA-binding domain"/>
    <property type="match status" value="1"/>
</dbReference>
<dbReference type="EC" id="2.7.7.6" evidence="7"/>
<dbReference type="Proteomes" id="UP000027822">
    <property type="component" value="Unassembled WGS sequence"/>
</dbReference>
<evidence type="ECO:0000256" key="3">
    <source>
        <dbReference type="ARBA" id="ARBA00023125"/>
    </source>
</evidence>
<keyword evidence="1" id="KW-0805">Transcription regulation</keyword>
<dbReference type="PANTHER" id="PTHR30385:SF4">
    <property type="entry name" value="RNA POLYMERASE SIGMA-E FACTOR"/>
    <property type="match status" value="1"/>
</dbReference>
<keyword evidence="2" id="KW-0731">Sigma factor</keyword>
<dbReference type="GO" id="GO:0003899">
    <property type="term" value="F:DNA-directed RNA polymerase activity"/>
    <property type="evidence" value="ECO:0007669"/>
    <property type="project" value="UniProtKB-EC"/>
</dbReference>
<evidence type="ECO:0000313" key="7">
    <source>
        <dbReference type="EMBL" id="KEK21402.1"/>
    </source>
</evidence>
<protein>
    <submittedName>
        <fullName evidence="7">RNA polymerase factor sigma-70</fullName>
        <ecNumber evidence="7">2.7.7.6</ecNumber>
    </submittedName>
</protein>
<organism evidence="7 8">
    <name type="scientific">Bacillus manliponensis</name>
    <dbReference type="NCBI Taxonomy" id="574376"/>
    <lineage>
        <taxon>Bacteria</taxon>
        <taxon>Bacillati</taxon>
        <taxon>Bacillota</taxon>
        <taxon>Bacilli</taxon>
        <taxon>Bacillales</taxon>
        <taxon>Bacillaceae</taxon>
        <taxon>Bacillus</taxon>
        <taxon>Bacillus cereus group</taxon>
    </lineage>
</organism>
<keyword evidence="3" id="KW-0238">DNA-binding</keyword>
<dbReference type="RefSeq" id="WP_034635602.1">
    <property type="nucleotide sequence ID" value="NZ_CBCSJC010000002.1"/>
</dbReference>
<dbReference type="InterPro" id="IPR014284">
    <property type="entry name" value="RNA_pol_sigma-70_dom"/>
</dbReference>
<feature type="domain" description="RNA polymerase sigma-70 region 2" evidence="5">
    <location>
        <begin position="11"/>
        <end position="76"/>
    </location>
</feature>
<keyword evidence="4" id="KW-0804">Transcription</keyword>
<evidence type="ECO:0000256" key="2">
    <source>
        <dbReference type="ARBA" id="ARBA00023082"/>
    </source>
</evidence>
<comment type="caution">
    <text evidence="7">The sequence shown here is derived from an EMBL/GenBank/DDBJ whole genome shotgun (WGS) entry which is preliminary data.</text>
</comment>
<dbReference type="GO" id="GO:0006352">
    <property type="term" value="P:DNA-templated transcription initiation"/>
    <property type="evidence" value="ECO:0007669"/>
    <property type="project" value="InterPro"/>
</dbReference>
<dbReference type="Gene3D" id="1.10.1740.10">
    <property type="match status" value="1"/>
</dbReference>
<keyword evidence="7" id="KW-0548">Nucleotidyltransferase</keyword>
<reference evidence="7 8" key="1">
    <citation type="submission" date="2014-06" db="EMBL/GenBank/DDBJ databases">
        <title>Draft genome sequence of Bacillus manliponensis JCM 15802 (MCCC 1A00708).</title>
        <authorList>
            <person name="Lai Q."/>
            <person name="Liu Y."/>
            <person name="Shao Z."/>
        </authorList>
    </citation>
    <scope>NUCLEOTIDE SEQUENCE [LARGE SCALE GENOMIC DNA]</scope>
    <source>
        <strain evidence="7 8">JCM 15802</strain>
    </source>
</reference>
<evidence type="ECO:0000259" key="6">
    <source>
        <dbReference type="Pfam" id="PF04545"/>
    </source>
</evidence>
<dbReference type="eggNOG" id="COG1595">
    <property type="taxonomic scope" value="Bacteria"/>
</dbReference>
<dbReference type="InterPro" id="IPR013325">
    <property type="entry name" value="RNA_pol_sigma_r2"/>
</dbReference>
<keyword evidence="8" id="KW-1185">Reference proteome</keyword>
<accession>A0A073K4L3</accession>
<dbReference type="OrthoDB" id="9783788at2"/>
<gene>
    <name evidence="7" type="ORF">BAMA_01140</name>
</gene>
<evidence type="ECO:0000256" key="1">
    <source>
        <dbReference type="ARBA" id="ARBA00023015"/>
    </source>
</evidence>
<dbReference type="AlphaFoldDB" id="A0A073K4L3"/>
<proteinExistence type="predicted"/>
<dbReference type="SUPFAM" id="SSF88946">
    <property type="entry name" value="Sigma2 domain of RNA polymerase sigma factors"/>
    <property type="match status" value="1"/>
</dbReference>
<dbReference type="InterPro" id="IPR036388">
    <property type="entry name" value="WH-like_DNA-bd_sf"/>
</dbReference>
<keyword evidence="7" id="KW-0808">Transferase</keyword>
<name>A0A073K4L3_9BACI</name>
<dbReference type="SUPFAM" id="SSF88659">
    <property type="entry name" value="Sigma3 and sigma4 domains of RNA polymerase sigma factors"/>
    <property type="match status" value="1"/>
</dbReference>
<dbReference type="NCBIfam" id="TIGR02937">
    <property type="entry name" value="sigma70-ECF"/>
    <property type="match status" value="1"/>
</dbReference>
<dbReference type="InterPro" id="IPR007630">
    <property type="entry name" value="RNA_pol_sigma70_r4"/>
</dbReference>
<dbReference type="Pfam" id="PF04542">
    <property type="entry name" value="Sigma70_r2"/>
    <property type="match status" value="1"/>
</dbReference>